<dbReference type="SMART" id="SM00252">
    <property type="entry name" value="SH2"/>
    <property type="match status" value="1"/>
</dbReference>
<dbReference type="Gene3D" id="3.30.505.10">
    <property type="entry name" value="SH2 domain"/>
    <property type="match status" value="1"/>
</dbReference>
<evidence type="ECO:0000256" key="1">
    <source>
        <dbReference type="ARBA" id="ARBA00022553"/>
    </source>
</evidence>
<evidence type="ECO:0000313" key="21">
    <source>
        <dbReference type="RefSeq" id="XP_032829634.1"/>
    </source>
</evidence>
<dbReference type="InterPro" id="IPR017441">
    <property type="entry name" value="Protein_kinase_ATP_BS"/>
</dbReference>
<dbReference type="PROSITE" id="PS50001">
    <property type="entry name" value="SH2"/>
    <property type="match status" value="1"/>
</dbReference>
<evidence type="ECO:0000256" key="12">
    <source>
        <dbReference type="PROSITE-ProRule" id="PRU00191"/>
    </source>
</evidence>
<keyword evidence="7 9" id="KW-0829">Tyrosine-protein kinase</keyword>
<feature type="compositionally biased region" description="Basic and acidic residues" evidence="16">
    <location>
        <begin position="175"/>
        <end position="194"/>
    </location>
</feature>
<dbReference type="EC" id="2.7.10.2" evidence="9"/>
<dbReference type="InterPro" id="IPR008266">
    <property type="entry name" value="Tyr_kinase_AS"/>
</dbReference>
<keyword evidence="2 9" id="KW-0808">Transferase</keyword>
<evidence type="ECO:0000259" key="17">
    <source>
        <dbReference type="PROSITE" id="PS50001"/>
    </source>
</evidence>
<dbReference type="GO" id="GO:0005856">
    <property type="term" value="C:cytoskeleton"/>
    <property type="evidence" value="ECO:0007669"/>
    <property type="project" value="UniProtKB-SubCell"/>
</dbReference>
<feature type="domain" description="Protein kinase" evidence="18">
    <location>
        <begin position="559"/>
        <end position="812"/>
    </location>
</feature>
<dbReference type="InterPro" id="IPR027267">
    <property type="entry name" value="AH/BAR_dom_sf"/>
</dbReference>
<dbReference type="InterPro" id="IPR000719">
    <property type="entry name" value="Prot_kinase_dom"/>
</dbReference>
<dbReference type="Gene3D" id="1.10.510.10">
    <property type="entry name" value="Transferase(Phosphotransferase) domain 1"/>
    <property type="match status" value="1"/>
</dbReference>
<keyword evidence="1" id="KW-0597">Phosphoprotein</keyword>
<dbReference type="Pfam" id="PF07714">
    <property type="entry name" value="PK_Tyr_Ser-Thr"/>
    <property type="match status" value="1"/>
</dbReference>
<accession>A0AAJ7U5P6</accession>
<protein>
    <recommendedName>
        <fullName evidence="9">Tyrosine-protein kinase</fullName>
        <ecNumber evidence="9">2.7.10.2</ecNumber>
    </recommendedName>
</protein>
<feature type="binding site" evidence="11">
    <location>
        <begin position="565"/>
        <end position="573"/>
    </location>
    <ligand>
        <name>ATP</name>
        <dbReference type="ChEBI" id="CHEBI:30616"/>
    </ligand>
</feature>
<comment type="catalytic activity">
    <reaction evidence="8 9">
        <text>L-tyrosyl-[protein] + ATP = O-phospho-L-tyrosyl-[protein] + ADP + H(+)</text>
        <dbReference type="Rhea" id="RHEA:10596"/>
        <dbReference type="Rhea" id="RHEA-COMP:10136"/>
        <dbReference type="Rhea" id="RHEA-COMP:20101"/>
        <dbReference type="ChEBI" id="CHEBI:15378"/>
        <dbReference type="ChEBI" id="CHEBI:30616"/>
        <dbReference type="ChEBI" id="CHEBI:46858"/>
        <dbReference type="ChEBI" id="CHEBI:61978"/>
        <dbReference type="ChEBI" id="CHEBI:456216"/>
        <dbReference type="EC" id="2.7.10.2"/>
    </reaction>
</comment>
<dbReference type="InterPro" id="IPR011009">
    <property type="entry name" value="Kinase-like_dom_sf"/>
</dbReference>
<feature type="active site" description="Proton acceptor" evidence="10">
    <location>
        <position position="681"/>
    </location>
</feature>
<reference evidence="21" key="1">
    <citation type="submission" date="2025-08" db="UniProtKB">
        <authorList>
            <consortium name="RefSeq"/>
        </authorList>
    </citation>
    <scope>IDENTIFICATION</scope>
    <source>
        <tissue evidence="21">Sperm</tissue>
    </source>
</reference>
<dbReference type="InterPro" id="IPR001245">
    <property type="entry name" value="Ser-Thr/Tyr_kinase_cat_dom"/>
</dbReference>
<dbReference type="PROSITE" id="PS51741">
    <property type="entry name" value="F_BAR"/>
    <property type="match status" value="1"/>
</dbReference>
<evidence type="ECO:0000256" key="9">
    <source>
        <dbReference type="PIRNR" id="PIRNR000632"/>
    </source>
</evidence>
<dbReference type="PROSITE" id="PS50011">
    <property type="entry name" value="PROTEIN_KINASE_DOM"/>
    <property type="match status" value="1"/>
</dbReference>
<feature type="compositionally biased region" description="Basic residues" evidence="16">
    <location>
        <begin position="817"/>
        <end position="831"/>
    </location>
</feature>
<dbReference type="Proteomes" id="UP001318040">
    <property type="component" value="Chromosome 52"/>
</dbReference>
<dbReference type="SUPFAM" id="SSF55550">
    <property type="entry name" value="SH2 domain"/>
    <property type="match status" value="1"/>
</dbReference>
<evidence type="ECO:0000256" key="13">
    <source>
        <dbReference type="PROSITE-ProRule" id="PRU01077"/>
    </source>
</evidence>
<dbReference type="InterPro" id="IPR050198">
    <property type="entry name" value="Non-receptor_tyrosine_kinases"/>
</dbReference>
<comment type="similarity">
    <text evidence="9">Belongs to the protein kinase superfamily. Tyr protein kinase family. Fes/fps subfamily.</text>
</comment>
<feature type="domain" description="F-BAR" evidence="19">
    <location>
        <begin position="12"/>
        <end position="286"/>
    </location>
</feature>
<dbReference type="GO" id="GO:0004715">
    <property type="term" value="F:non-membrane spanning protein tyrosine kinase activity"/>
    <property type="evidence" value="ECO:0007669"/>
    <property type="project" value="UniProtKB-EC"/>
</dbReference>
<evidence type="ECO:0000256" key="14">
    <source>
        <dbReference type="PROSITE-ProRule" id="PRU10141"/>
    </source>
</evidence>
<evidence type="ECO:0000256" key="15">
    <source>
        <dbReference type="SAM" id="Coils"/>
    </source>
</evidence>
<evidence type="ECO:0000256" key="6">
    <source>
        <dbReference type="ARBA" id="ARBA00023054"/>
    </source>
</evidence>
<dbReference type="SUPFAM" id="SSF103657">
    <property type="entry name" value="BAR/IMD domain-like"/>
    <property type="match status" value="1"/>
</dbReference>
<feature type="coiled-coil region" evidence="15">
    <location>
        <begin position="334"/>
        <end position="368"/>
    </location>
</feature>
<keyword evidence="5 9" id="KW-0067">ATP-binding</keyword>
<name>A0AAJ7U5P6_PETMA</name>
<evidence type="ECO:0000256" key="2">
    <source>
        <dbReference type="ARBA" id="ARBA00022679"/>
    </source>
</evidence>
<feature type="region of interest" description="Disordered" evidence="16">
    <location>
        <begin position="817"/>
        <end position="841"/>
    </location>
</feature>
<evidence type="ECO:0000256" key="5">
    <source>
        <dbReference type="ARBA" id="ARBA00022840"/>
    </source>
</evidence>
<dbReference type="PRINTS" id="PR00401">
    <property type="entry name" value="SH2DOMAIN"/>
</dbReference>
<dbReference type="SUPFAM" id="SSF56112">
    <property type="entry name" value="Protein kinase-like (PK-like)"/>
    <property type="match status" value="1"/>
</dbReference>
<keyword evidence="6 13" id="KW-0175">Coiled coil</keyword>
<dbReference type="FunFam" id="1.10.510.10:FF:000212">
    <property type="entry name" value="Tyrosine-protein kinase"/>
    <property type="match status" value="1"/>
</dbReference>
<keyword evidence="9" id="KW-0206">Cytoskeleton</keyword>
<evidence type="ECO:0000256" key="16">
    <source>
        <dbReference type="SAM" id="MobiDB-lite"/>
    </source>
</evidence>
<dbReference type="Gene3D" id="1.10.287.160">
    <property type="entry name" value="HR1 repeat"/>
    <property type="match status" value="1"/>
</dbReference>
<dbReference type="SMART" id="SM00219">
    <property type="entry name" value="TyrKc"/>
    <property type="match status" value="1"/>
</dbReference>
<dbReference type="InterPro" id="IPR031160">
    <property type="entry name" value="F_BAR_dom"/>
</dbReference>
<dbReference type="KEGG" id="pmrn:116953491"/>
<dbReference type="Pfam" id="PF00017">
    <property type="entry name" value="SH2"/>
    <property type="match status" value="1"/>
</dbReference>
<dbReference type="Gene3D" id="1.20.1270.60">
    <property type="entry name" value="Arfaptin homology (AH) domain/BAR domain"/>
    <property type="match status" value="1"/>
</dbReference>
<comment type="subcellular location">
    <subcellularLocation>
        <location evidence="9">Cytoplasm</location>
        <location evidence="9">Cytoskeleton</location>
    </subcellularLocation>
</comment>
<organism evidence="20 21">
    <name type="scientific">Petromyzon marinus</name>
    <name type="common">Sea lamprey</name>
    <dbReference type="NCBI Taxonomy" id="7757"/>
    <lineage>
        <taxon>Eukaryota</taxon>
        <taxon>Metazoa</taxon>
        <taxon>Chordata</taxon>
        <taxon>Craniata</taxon>
        <taxon>Vertebrata</taxon>
        <taxon>Cyclostomata</taxon>
        <taxon>Hyperoartia</taxon>
        <taxon>Petromyzontiformes</taxon>
        <taxon>Petromyzontidae</taxon>
        <taxon>Petromyzon</taxon>
    </lineage>
</organism>
<dbReference type="Gene3D" id="3.30.200.20">
    <property type="entry name" value="Phosphorylase Kinase, domain 1"/>
    <property type="match status" value="1"/>
</dbReference>
<evidence type="ECO:0000256" key="8">
    <source>
        <dbReference type="ARBA" id="ARBA00051245"/>
    </source>
</evidence>
<dbReference type="InterPro" id="IPR036860">
    <property type="entry name" value="SH2_dom_sf"/>
</dbReference>
<evidence type="ECO:0000313" key="20">
    <source>
        <dbReference type="Proteomes" id="UP001318040"/>
    </source>
</evidence>
<dbReference type="InterPro" id="IPR016250">
    <property type="entry name" value="Tyr-prot_kinase_Fes/Fps"/>
</dbReference>
<dbReference type="PRINTS" id="PR00109">
    <property type="entry name" value="TYRKINASE"/>
</dbReference>
<dbReference type="FunFam" id="3.30.200.20:FF:000089">
    <property type="entry name" value="Tyrosine-protein kinase"/>
    <property type="match status" value="1"/>
</dbReference>
<dbReference type="RefSeq" id="XP_032829634.1">
    <property type="nucleotide sequence ID" value="XM_032973743.1"/>
</dbReference>
<feature type="region of interest" description="Disordered" evidence="16">
    <location>
        <begin position="169"/>
        <end position="194"/>
    </location>
</feature>
<evidence type="ECO:0000256" key="10">
    <source>
        <dbReference type="PIRSR" id="PIRSR000632-1"/>
    </source>
</evidence>
<keyword evidence="9" id="KW-0963">Cytoplasm</keyword>
<keyword evidence="20" id="KW-1185">Reference proteome</keyword>
<evidence type="ECO:0000256" key="3">
    <source>
        <dbReference type="ARBA" id="ARBA00022741"/>
    </source>
</evidence>
<dbReference type="AlphaFoldDB" id="A0AAJ7U5P6"/>
<dbReference type="PIRSF" id="PIRSF000632">
    <property type="entry name" value="TyrPK_fps"/>
    <property type="match status" value="1"/>
</dbReference>
<dbReference type="PROSITE" id="PS00107">
    <property type="entry name" value="PROTEIN_KINASE_ATP"/>
    <property type="match status" value="1"/>
</dbReference>
<keyword evidence="3 9" id="KW-0547">Nucleotide-binding</keyword>
<keyword evidence="12" id="KW-0727">SH2 domain</keyword>
<feature type="domain" description="SH2" evidence="17">
    <location>
        <begin position="457"/>
        <end position="547"/>
    </location>
</feature>
<feature type="binding site" evidence="11 14">
    <location>
        <position position="588"/>
    </location>
    <ligand>
        <name>ATP</name>
        <dbReference type="ChEBI" id="CHEBI:30616"/>
    </ligand>
</feature>
<evidence type="ECO:0000256" key="11">
    <source>
        <dbReference type="PIRSR" id="PIRSR000632-2"/>
    </source>
</evidence>
<evidence type="ECO:0000256" key="7">
    <source>
        <dbReference type="ARBA" id="ARBA00023137"/>
    </source>
</evidence>
<dbReference type="InterPro" id="IPR000980">
    <property type="entry name" value="SH2"/>
</dbReference>
<dbReference type="InterPro" id="IPR035849">
    <property type="entry name" value="Fes/Fps/Fer_SH2"/>
</dbReference>
<gene>
    <name evidence="21" type="primary">LOC116953491</name>
</gene>
<dbReference type="PROSITE" id="PS00109">
    <property type="entry name" value="PROTEIN_KINASE_TYR"/>
    <property type="match status" value="1"/>
</dbReference>
<feature type="compositionally biased region" description="Low complexity" evidence="16">
    <location>
        <begin position="832"/>
        <end position="841"/>
    </location>
</feature>
<dbReference type="CDD" id="cd10361">
    <property type="entry name" value="SH2_Fps_family"/>
    <property type="match status" value="1"/>
</dbReference>
<keyword evidence="4 9" id="KW-0418">Kinase</keyword>
<evidence type="ECO:0000259" key="19">
    <source>
        <dbReference type="PROSITE" id="PS51741"/>
    </source>
</evidence>
<dbReference type="PANTHER" id="PTHR24418">
    <property type="entry name" value="TYROSINE-PROTEIN KINASE"/>
    <property type="match status" value="1"/>
</dbReference>
<evidence type="ECO:0000259" key="18">
    <source>
        <dbReference type="PROSITE" id="PS50011"/>
    </source>
</evidence>
<proteinExistence type="inferred from homology"/>
<evidence type="ECO:0000256" key="4">
    <source>
        <dbReference type="ARBA" id="ARBA00022777"/>
    </source>
</evidence>
<dbReference type="InterPro" id="IPR020635">
    <property type="entry name" value="Tyr_kinase_cat_dom"/>
</dbReference>
<dbReference type="GO" id="GO:0005524">
    <property type="term" value="F:ATP binding"/>
    <property type="evidence" value="ECO:0007669"/>
    <property type="project" value="UniProtKB-UniRule"/>
</dbReference>
<sequence>MSCGGGGDGGGDGGGGVLLLDSGDPLLLRLQRSEMALLQTTQQWACRRVQAERDYGEALMQAGAVVGHSGACGEGSELAQVLASLLSQTEALGQAMRRRAEEMSSGPVRRLSELLGSQRRAHDAYAGVRRSLERELEKVTRTELEMLKLQYRQQAAELNCARQKLLDVSSRGQKVPHDSHHDEGPVGDGELERAERKVSRATRRLHCAHNEYALAVRGAQRHAQNHRDSTLPCLRDSLQLSAHDSLLLLKEVLLALLEASVSVQDDVATAHREMRAVVMALEPKDRLDEGPRQHRHGSPLTVNFDLSLPAEQEGLQPEQLVCTPHTVDGLQHRLQEITADLHKMRAVLSQHKEKMRGLEREVVEMSASQNCRTSPDSVALLGKKHELQALWLRKYELQGAEMQLSAQKEMLEQALGGMGDVDPTCASFTLPPAAADNDKKSPVPAWSAARPLAQQDWFHGSISRLEAQELLTGEGSFLVRESHGKPGQFALSVCSGGACRHFIIQTVENLYRFEGKTFPTIPGLMEHYLCTRQPITKKSGVILGHPCLKDKWLLEHDDIILGEKLGKGNFGEVYAGRLKASGVPVAVKACHENLSQDLKNRFLMEARILKRYNHPNVVRLIGVCTRRTPVYIVMELVRGGDFLTFLRREGSRLSVPQLLNYSEQAAAGMAYLESHNCIHRDLAARNCLVGEASVLKISDFGMSRQQADGVYLATGVMRQIPIKWTAPEALHYGTYTTMSDVWSYGILLWEIFSLGSSPYPGWSNKMACEQVASGYRMPPPAVCPDGIYSLMLRCWEFHAEQRPTFTELHRELSLITRKHHHQHHHPQHHHQQQQQQQHPYQ</sequence>